<dbReference type="RefSeq" id="WP_180957564.1">
    <property type="nucleotide sequence ID" value="NZ_FXZI01000054.1"/>
</dbReference>
<dbReference type="Gene3D" id="3.40.50.1820">
    <property type="entry name" value="alpha/beta hydrolase"/>
    <property type="match status" value="1"/>
</dbReference>
<dbReference type="Pfam" id="PF00326">
    <property type="entry name" value="Peptidase_S9"/>
    <property type="match status" value="1"/>
</dbReference>
<comment type="similarity">
    <text evidence="1">Belongs to the peptidase S9A family.</text>
</comment>
<dbReference type="EMBL" id="FXZI01000054">
    <property type="protein sequence ID" value="SMY05397.1"/>
    <property type="molecule type" value="Genomic_DNA"/>
</dbReference>
<dbReference type="PRINTS" id="PR00862">
    <property type="entry name" value="PROLIGOPTASE"/>
</dbReference>
<organism evidence="3 4">
    <name type="scientific">Brevibacterium aurantiacum</name>
    <dbReference type="NCBI Taxonomy" id="273384"/>
    <lineage>
        <taxon>Bacteria</taxon>
        <taxon>Bacillati</taxon>
        <taxon>Actinomycetota</taxon>
        <taxon>Actinomycetes</taxon>
        <taxon>Micrococcales</taxon>
        <taxon>Brevibacteriaceae</taxon>
        <taxon>Brevibacterium</taxon>
    </lineage>
</organism>
<dbReference type="PANTHER" id="PTHR11757">
    <property type="entry name" value="PROTEASE FAMILY S9A OLIGOPEPTIDASE"/>
    <property type="match status" value="1"/>
</dbReference>
<dbReference type="GO" id="GO:0004252">
    <property type="term" value="F:serine-type endopeptidase activity"/>
    <property type="evidence" value="ECO:0007669"/>
    <property type="project" value="InterPro"/>
</dbReference>
<name>A0A2H1L087_BREAU</name>
<sequence length="139" mass="15612">APDLFAGISAEVPFVDALTSILMPELPLTVIEWEEWGDPLHDPEVYEYMRSYSPYENVTEAAYPQILAVTSLNDTRVLDVERARVRVDPRCAGTIGCRNRALRGRLSPQITILGRLSPKPGFGTRRQCRAIQWISSHST</sequence>
<dbReference type="InterPro" id="IPR051543">
    <property type="entry name" value="Serine_Peptidase_S9A"/>
</dbReference>
<gene>
    <name evidence="3" type="ORF">BAURA86_04063</name>
</gene>
<dbReference type="InterPro" id="IPR001375">
    <property type="entry name" value="Peptidase_S9_cat"/>
</dbReference>
<evidence type="ECO:0000256" key="1">
    <source>
        <dbReference type="ARBA" id="ARBA00005228"/>
    </source>
</evidence>
<dbReference type="GO" id="GO:0006508">
    <property type="term" value="P:proteolysis"/>
    <property type="evidence" value="ECO:0007669"/>
    <property type="project" value="InterPro"/>
</dbReference>
<feature type="non-terminal residue" evidence="3">
    <location>
        <position position="1"/>
    </location>
</feature>
<evidence type="ECO:0000313" key="3">
    <source>
        <dbReference type="EMBL" id="SMY05397.1"/>
    </source>
</evidence>
<evidence type="ECO:0000313" key="4">
    <source>
        <dbReference type="Proteomes" id="UP000234300"/>
    </source>
</evidence>
<protein>
    <submittedName>
        <fullName evidence="3">Prolyl oligopeptidase family protein</fullName>
    </submittedName>
</protein>
<dbReference type="AlphaFoldDB" id="A0A2H1L087"/>
<accession>A0A2H1L087</accession>
<dbReference type="SUPFAM" id="SSF53474">
    <property type="entry name" value="alpha/beta-Hydrolases"/>
    <property type="match status" value="1"/>
</dbReference>
<dbReference type="InterPro" id="IPR029058">
    <property type="entry name" value="AB_hydrolase_fold"/>
</dbReference>
<reference evidence="3 4" key="1">
    <citation type="submission" date="2017-03" db="EMBL/GenBank/DDBJ databases">
        <authorList>
            <person name="Afonso C.L."/>
            <person name="Miller P.J."/>
            <person name="Scott M.A."/>
            <person name="Spackman E."/>
            <person name="Goraichik I."/>
            <person name="Dimitrov K.M."/>
            <person name="Suarez D.L."/>
            <person name="Swayne D.E."/>
        </authorList>
    </citation>
    <scope>NUCLEOTIDE SEQUENCE [LARGE SCALE GENOMIC DNA]</scope>
    <source>
        <strain evidence="4">8(6)</strain>
    </source>
</reference>
<evidence type="ECO:0000259" key="2">
    <source>
        <dbReference type="Pfam" id="PF00326"/>
    </source>
</evidence>
<proteinExistence type="inferred from homology"/>
<feature type="domain" description="Peptidase S9 prolyl oligopeptidase catalytic" evidence="2">
    <location>
        <begin position="2"/>
        <end position="78"/>
    </location>
</feature>
<dbReference type="Proteomes" id="UP000234300">
    <property type="component" value="Unassembled WGS sequence"/>
</dbReference>
<dbReference type="InterPro" id="IPR002470">
    <property type="entry name" value="Peptidase_S9A"/>
</dbReference>
<dbReference type="PANTHER" id="PTHR11757:SF19">
    <property type="entry name" value="PROLYL ENDOPEPTIDASE-LIKE"/>
    <property type="match status" value="1"/>
</dbReference>